<dbReference type="AlphaFoldDB" id="A0A7W7WTB2"/>
<organism evidence="1 2">
    <name type="scientific">Saccharothrix violaceirubra</name>
    <dbReference type="NCBI Taxonomy" id="413306"/>
    <lineage>
        <taxon>Bacteria</taxon>
        <taxon>Bacillati</taxon>
        <taxon>Actinomycetota</taxon>
        <taxon>Actinomycetes</taxon>
        <taxon>Pseudonocardiales</taxon>
        <taxon>Pseudonocardiaceae</taxon>
        <taxon>Saccharothrix</taxon>
    </lineage>
</organism>
<dbReference type="EMBL" id="JACHJS010000001">
    <property type="protein sequence ID" value="MBB4963031.1"/>
    <property type="molecule type" value="Genomic_DNA"/>
</dbReference>
<keyword evidence="2" id="KW-1185">Reference proteome</keyword>
<evidence type="ECO:0000313" key="2">
    <source>
        <dbReference type="Proteomes" id="UP000542674"/>
    </source>
</evidence>
<dbReference type="Gene3D" id="2.30.30.40">
    <property type="entry name" value="SH3 Domains"/>
    <property type="match status" value="1"/>
</dbReference>
<sequence>MFGIPTRGLLVIGVLGTAGLLYLGKGVESTPREAASCRVAVVADVLNVRSGPSDAQPVVATLRRDAVVAAERQVVDGFRLLGDGRWVKDEYVLPTSDSAC</sequence>
<comment type="caution">
    <text evidence="1">The sequence shown here is derived from an EMBL/GenBank/DDBJ whole genome shotgun (WGS) entry which is preliminary data.</text>
</comment>
<protein>
    <recommendedName>
        <fullName evidence="3">SH3 domain-containing protein</fullName>
    </recommendedName>
</protein>
<name>A0A7W7WTB2_9PSEU</name>
<reference evidence="1 2" key="1">
    <citation type="submission" date="2020-08" db="EMBL/GenBank/DDBJ databases">
        <title>Sequencing the genomes of 1000 actinobacteria strains.</title>
        <authorList>
            <person name="Klenk H.-P."/>
        </authorList>
    </citation>
    <scope>NUCLEOTIDE SEQUENCE [LARGE SCALE GENOMIC DNA]</scope>
    <source>
        <strain evidence="1 2">DSM 45084</strain>
    </source>
</reference>
<dbReference type="Proteomes" id="UP000542674">
    <property type="component" value="Unassembled WGS sequence"/>
</dbReference>
<accession>A0A7W7WTB2</accession>
<proteinExistence type="predicted"/>
<evidence type="ECO:0000313" key="1">
    <source>
        <dbReference type="EMBL" id="MBB4963031.1"/>
    </source>
</evidence>
<gene>
    <name evidence="1" type="ORF">F4559_000390</name>
</gene>
<evidence type="ECO:0008006" key="3">
    <source>
        <dbReference type="Google" id="ProtNLM"/>
    </source>
</evidence>
<dbReference type="RefSeq" id="WP_184665866.1">
    <property type="nucleotide sequence ID" value="NZ_BAABAI010000004.1"/>
</dbReference>